<dbReference type="AlphaFoldDB" id="A0A8H4JK78"/>
<dbReference type="SMART" id="SM00256">
    <property type="entry name" value="FBOX"/>
    <property type="match status" value="1"/>
</dbReference>
<protein>
    <submittedName>
        <fullName evidence="2">F-box protein</fullName>
    </submittedName>
</protein>
<evidence type="ECO:0000313" key="3">
    <source>
        <dbReference type="Proteomes" id="UP000605986"/>
    </source>
</evidence>
<evidence type="ECO:0000313" key="2">
    <source>
        <dbReference type="EMBL" id="KAF4433441.1"/>
    </source>
</evidence>
<name>A0A8H4JK78_9HYPO</name>
<accession>A0A8H4JK78</accession>
<dbReference type="SUPFAM" id="SSF52047">
    <property type="entry name" value="RNI-like"/>
    <property type="match status" value="1"/>
</dbReference>
<keyword evidence="3" id="KW-1185">Reference proteome</keyword>
<dbReference type="Proteomes" id="UP000605986">
    <property type="component" value="Unassembled WGS sequence"/>
</dbReference>
<dbReference type="PANTHER" id="PTHR42057:SF2">
    <property type="entry name" value="F-BOX DOMAIN PROTEIN (AFU_ORTHOLOGUE AFUA_4G00200)-RELATED"/>
    <property type="match status" value="1"/>
</dbReference>
<dbReference type="CDD" id="cd09917">
    <property type="entry name" value="F-box_SF"/>
    <property type="match status" value="1"/>
</dbReference>
<dbReference type="PROSITE" id="PS50181">
    <property type="entry name" value="FBOX"/>
    <property type="match status" value="1"/>
</dbReference>
<dbReference type="EMBL" id="JAADJG010000933">
    <property type="protein sequence ID" value="KAF4433441.1"/>
    <property type="molecule type" value="Genomic_DNA"/>
</dbReference>
<sequence length="542" mass="62767">MEAPKESDLPLPPEIVTLICSSLSKPDLLRLRLTCHKLNDVATPFAFGAFYLRAYGDSPKNFTAIAKSVHLRGYVREITVDTNVGPGFEYESYNTYPFPHGFFNALPYLRCFTKATRLHLRFNEYSGSEETEFGDDVVEKWPFRYRILDTVFHCVTGLWTNSRQVEIDSTASLEAFEPEYSDNESDFVPGYVIQLEELTISNLGEYNDPDLASSIAWHKLLSLPSLKDLKLLITMEKAWTRDNYMLYTEKYEFFQTLPSNWLSPSLTDNLRDLSLYYADYWGWFPRMNLYDLSSLPQLKVLALGNFVFSDERQTDWIATVGHNNGSGGLEELYLDDCSILFEATQVVPLTGDKYPVSETFIRAMERDNFDGDITFYSMRWHHVLSTWREKMKGLKTFIMSHSDWEAIHEWQYACRKRTCTAIMRQEECSHLTEDELNQRACHNTHRLFNAPAKDRILQLYEPESADKYIDGAGMLLRRATQMQYIRYELGLEGTPWEVCRTLRHGEPDEAFAPEDETIEKDDAAYELLMATIQNRNSGKGMV</sequence>
<proteinExistence type="predicted"/>
<dbReference type="OrthoDB" id="3140657at2759"/>
<dbReference type="InterPro" id="IPR001810">
    <property type="entry name" value="F-box_dom"/>
</dbReference>
<feature type="domain" description="F-box" evidence="1">
    <location>
        <begin position="5"/>
        <end position="54"/>
    </location>
</feature>
<dbReference type="PANTHER" id="PTHR42057">
    <property type="entry name" value="F-BOX DOMAIN PROTEIN (AFU_ORTHOLOGUE AFUA_4G00200)"/>
    <property type="match status" value="1"/>
</dbReference>
<dbReference type="SUPFAM" id="SSF81383">
    <property type="entry name" value="F-box domain"/>
    <property type="match status" value="1"/>
</dbReference>
<gene>
    <name evidence="2" type="ORF">F53441_13763</name>
</gene>
<dbReference type="InterPro" id="IPR036047">
    <property type="entry name" value="F-box-like_dom_sf"/>
</dbReference>
<evidence type="ECO:0000259" key="1">
    <source>
        <dbReference type="PROSITE" id="PS50181"/>
    </source>
</evidence>
<dbReference type="Pfam" id="PF12937">
    <property type="entry name" value="F-box-like"/>
    <property type="match status" value="1"/>
</dbReference>
<organism evidence="2 3">
    <name type="scientific">Fusarium austroafricanum</name>
    <dbReference type="NCBI Taxonomy" id="2364996"/>
    <lineage>
        <taxon>Eukaryota</taxon>
        <taxon>Fungi</taxon>
        <taxon>Dikarya</taxon>
        <taxon>Ascomycota</taxon>
        <taxon>Pezizomycotina</taxon>
        <taxon>Sordariomycetes</taxon>
        <taxon>Hypocreomycetidae</taxon>
        <taxon>Hypocreales</taxon>
        <taxon>Nectriaceae</taxon>
        <taxon>Fusarium</taxon>
        <taxon>Fusarium concolor species complex</taxon>
    </lineage>
</organism>
<comment type="caution">
    <text evidence="2">The sequence shown here is derived from an EMBL/GenBank/DDBJ whole genome shotgun (WGS) entry which is preliminary data.</text>
</comment>
<reference evidence="2" key="1">
    <citation type="submission" date="2020-01" db="EMBL/GenBank/DDBJ databases">
        <title>Identification and distribution of gene clusters putatively required for synthesis of sphingolipid metabolism inhibitors in phylogenetically diverse species of the filamentous fungus Fusarium.</title>
        <authorList>
            <person name="Kim H.-S."/>
            <person name="Busman M."/>
            <person name="Brown D.W."/>
            <person name="Divon H."/>
            <person name="Uhlig S."/>
            <person name="Proctor R.H."/>
        </authorList>
    </citation>
    <scope>NUCLEOTIDE SEQUENCE</scope>
    <source>
        <strain evidence="2">NRRL 53441</strain>
    </source>
</reference>